<keyword evidence="7" id="KW-0479">Metal-binding</keyword>
<keyword evidence="10" id="KW-0408">Iron</keyword>
<feature type="transmembrane region" description="Helical" evidence="13">
    <location>
        <begin position="7"/>
        <end position="28"/>
    </location>
</feature>
<dbReference type="Gene3D" id="1.20.950.20">
    <property type="entry name" value="Transmembrane di-heme cytochromes, Chain C"/>
    <property type="match status" value="1"/>
</dbReference>
<keyword evidence="9 13" id="KW-1133">Transmembrane helix</keyword>
<evidence type="ECO:0000256" key="9">
    <source>
        <dbReference type="ARBA" id="ARBA00022989"/>
    </source>
</evidence>
<feature type="transmembrane region" description="Helical" evidence="13">
    <location>
        <begin position="89"/>
        <end position="111"/>
    </location>
</feature>
<keyword evidence="3" id="KW-0813">Transport</keyword>
<organism evidence="15 16">
    <name type="scientific">Cellvibrio polysaccharolyticus</name>
    <dbReference type="NCBI Taxonomy" id="2082724"/>
    <lineage>
        <taxon>Bacteria</taxon>
        <taxon>Pseudomonadati</taxon>
        <taxon>Pseudomonadota</taxon>
        <taxon>Gammaproteobacteria</taxon>
        <taxon>Cellvibrionales</taxon>
        <taxon>Cellvibrionaceae</taxon>
        <taxon>Cellvibrio</taxon>
    </lineage>
</organism>
<evidence type="ECO:0000256" key="10">
    <source>
        <dbReference type="ARBA" id="ARBA00023004"/>
    </source>
</evidence>
<proteinExistence type="inferred from homology"/>
<evidence type="ECO:0000256" key="8">
    <source>
        <dbReference type="ARBA" id="ARBA00022982"/>
    </source>
</evidence>
<evidence type="ECO:0000256" key="13">
    <source>
        <dbReference type="SAM" id="Phobius"/>
    </source>
</evidence>
<evidence type="ECO:0000313" key="16">
    <source>
        <dbReference type="Proteomes" id="UP000652567"/>
    </source>
</evidence>
<feature type="transmembrane region" description="Helical" evidence="13">
    <location>
        <begin position="48"/>
        <end position="68"/>
    </location>
</feature>
<keyword evidence="8" id="KW-0249">Electron transport</keyword>
<keyword evidence="4" id="KW-1003">Cell membrane</keyword>
<evidence type="ECO:0000256" key="7">
    <source>
        <dbReference type="ARBA" id="ARBA00022723"/>
    </source>
</evidence>
<keyword evidence="11 13" id="KW-0472">Membrane</keyword>
<dbReference type="PANTHER" id="PTHR30529:SF1">
    <property type="entry name" value="CYTOCHROME B561 HOMOLOG 2"/>
    <property type="match status" value="1"/>
</dbReference>
<gene>
    <name evidence="15" type="ORF">C4F51_08635</name>
</gene>
<sequence>MQDNQQSYGLVTRVFHWGMAVLVFWQLLKFGDDIADGEHWVAKTLVPYHGSIGLVLMALVILRLLWVFTQRNVRRQQTSAGIMAKLGHYALYLLLVLVPLSAICLMLGRGFGLKAFGYQLVERGSTKSELLAALGSWHATLATLLAIMILGHIGFALWHHFVKRDGSMKKVW</sequence>
<dbReference type="PANTHER" id="PTHR30529">
    <property type="entry name" value="CYTOCHROME B561"/>
    <property type="match status" value="1"/>
</dbReference>
<dbReference type="Proteomes" id="UP000652567">
    <property type="component" value="Unassembled WGS sequence"/>
</dbReference>
<dbReference type="SUPFAM" id="SSF81342">
    <property type="entry name" value="Transmembrane di-heme cytochromes"/>
    <property type="match status" value="1"/>
</dbReference>
<comment type="cofactor">
    <cofactor evidence="1">
        <name>heme b</name>
        <dbReference type="ChEBI" id="CHEBI:60344"/>
    </cofactor>
</comment>
<evidence type="ECO:0000256" key="4">
    <source>
        <dbReference type="ARBA" id="ARBA00022475"/>
    </source>
</evidence>
<dbReference type="InterPro" id="IPR052168">
    <property type="entry name" value="Cytochrome_b561_oxidase"/>
</dbReference>
<dbReference type="AlphaFoldDB" id="A0A928YT74"/>
<reference evidence="15" key="1">
    <citation type="submission" date="2018-07" db="EMBL/GenBank/DDBJ databases">
        <title>Genome assembly of strain Ka43.</title>
        <authorList>
            <person name="Kukolya J."/>
            <person name="Nagy I."/>
            <person name="Horvath B."/>
            <person name="Toth A."/>
        </authorList>
    </citation>
    <scope>NUCLEOTIDE SEQUENCE</scope>
    <source>
        <strain evidence="15">KB43</strain>
    </source>
</reference>
<comment type="similarity">
    <text evidence="12">Belongs to the cytochrome b561 family.</text>
</comment>
<dbReference type="GO" id="GO:0046872">
    <property type="term" value="F:metal ion binding"/>
    <property type="evidence" value="ECO:0007669"/>
    <property type="project" value="UniProtKB-KW"/>
</dbReference>
<evidence type="ECO:0000259" key="14">
    <source>
        <dbReference type="Pfam" id="PF01292"/>
    </source>
</evidence>
<feature type="domain" description="Cytochrome b561 bacterial/Ni-hydrogenase" evidence="14">
    <location>
        <begin position="8"/>
        <end position="171"/>
    </location>
</feature>
<evidence type="ECO:0000256" key="3">
    <source>
        <dbReference type="ARBA" id="ARBA00022448"/>
    </source>
</evidence>
<feature type="transmembrane region" description="Helical" evidence="13">
    <location>
        <begin position="131"/>
        <end position="158"/>
    </location>
</feature>
<comment type="caution">
    <text evidence="15">The sequence shown here is derived from an EMBL/GenBank/DDBJ whole genome shotgun (WGS) entry which is preliminary data.</text>
</comment>
<evidence type="ECO:0000256" key="1">
    <source>
        <dbReference type="ARBA" id="ARBA00001970"/>
    </source>
</evidence>
<evidence type="ECO:0000256" key="6">
    <source>
        <dbReference type="ARBA" id="ARBA00022692"/>
    </source>
</evidence>
<dbReference type="GO" id="GO:0005886">
    <property type="term" value="C:plasma membrane"/>
    <property type="evidence" value="ECO:0007669"/>
    <property type="project" value="UniProtKB-SubCell"/>
</dbReference>
<protein>
    <submittedName>
        <fullName evidence="15">Cytochrome b</fullName>
    </submittedName>
</protein>
<evidence type="ECO:0000256" key="11">
    <source>
        <dbReference type="ARBA" id="ARBA00023136"/>
    </source>
</evidence>
<comment type="subcellular location">
    <subcellularLocation>
        <location evidence="2">Cell membrane</location>
        <topology evidence="2">Multi-pass membrane protein</topology>
    </subcellularLocation>
</comment>
<name>A0A928YT74_9GAMM</name>
<evidence type="ECO:0000256" key="2">
    <source>
        <dbReference type="ARBA" id="ARBA00004651"/>
    </source>
</evidence>
<evidence type="ECO:0000256" key="12">
    <source>
        <dbReference type="ARBA" id="ARBA00037975"/>
    </source>
</evidence>
<evidence type="ECO:0000313" key="15">
    <source>
        <dbReference type="EMBL" id="MBE8717251.1"/>
    </source>
</evidence>
<dbReference type="InterPro" id="IPR011577">
    <property type="entry name" value="Cyt_b561_bac/Ni-Hgenase"/>
</dbReference>
<dbReference type="GO" id="GO:0022904">
    <property type="term" value="P:respiratory electron transport chain"/>
    <property type="evidence" value="ECO:0007669"/>
    <property type="project" value="InterPro"/>
</dbReference>
<accession>A0A928YT74</accession>
<keyword evidence="5" id="KW-0349">Heme</keyword>
<evidence type="ECO:0000256" key="5">
    <source>
        <dbReference type="ARBA" id="ARBA00022617"/>
    </source>
</evidence>
<dbReference type="Pfam" id="PF01292">
    <property type="entry name" value="Ni_hydr_CYTB"/>
    <property type="match status" value="1"/>
</dbReference>
<keyword evidence="6 13" id="KW-0812">Transmembrane</keyword>
<dbReference type="InterPro" id="IPR016174">
    <property type="entry name" value="Di-haem_cyt_TM"/>
</dbReference>
<keyword evidence="16" id="KW-1185">Reference proteome</keyword>
<dbReference type="GO" id="GO:0020037">
    <property type="term" value="F:heme binding"/>
    <property type="evidence" value="ECO:0007669"/>
    <property type="project" value="TreeGrafter"/>
</dbReference>
<dbReference type="EMBL" id="PRDL01000001">
    <property type="protein sequence ID" value="MBE8717251.1"/>
    <property type="molecule type" value="Genomic_DNA"/>
</dbReference>
<dbReference type="GO" id="GO:0009055">
    <property type="term" value="F:electron transfer activity"/>
    <property type="evidence" value="ECO:0007669"/>
    <property type="project" value="InterPro"/>
</dbReference>